<proteinExistence type="predicted"/>
<dbReference type="Proteomes" id="UP001299608">
    <property type="component" value="Unassembled WGS sequence"/>
</dbReference>
<sequence length="85" mass="9229">MQEEKEAKVVMLRNGENVSVSCWNVDLPGLAMMLGVFAGTVATEAIKRGMSVDDVKDAMLDIFLASTARLDERAVEEIINGNTVL</sequence>
<reference evidence="1" key="1">
    <citation type="submission" date="2022-01" db="EMBL/GenBank/DDBJ databases">
        <title>Collection of gut derived symbiotic bacterial strains cultured from healthy donors.</title>
        <authorList>
            <person name="Lin H."/>
            <person name="Kohout C."/>
            <person name="Waligurski E."/>
            <person name="Pamer E.G."/>
        </authorList>
    </citation>
    <scope>NUCLEOTIDE SEQUENCE</scope>
    <source>
        <strain evidence="1">DFI.6.55</strain>
    </source>
</reference>
<name>A0AAW5BYF8_9FIRM</name>
<evidence type="ECO:0008006" key="3">
    <source>
        <dbReference type="Google" id="ProtNLM"/>
    </source>
</evidence>
<protein>
    <recommendedName>
        <fullName evidence="3">PqqD family protein</fullName>
    </recommendedName>
</protein>
<evidence type="ECO:0000313" key="2">
    <source>
        <dbReference type="Proteomes" id="UP001299608"/>
    </source>
</evidence>
<accession>A0AAW5BYF8</accession>
<gene>
    <name evidence="1" type="ORF">L0N08_10565</name>
</gene>
<evidence type="ECO:0000313" key="1">
    <source>
        <dbReference type="EMBL" id="MCG4745854.1"/>
    </source>
</evidence>
<dbReference type="EMBL" id="JAKNGE010000011">
    <property type="protein sequence ID" value="MCG4745854.1"/>
    <property type="molecule type" value="Genomic_DNA"/>
</dbReference>
<comment type="caution">
    <text evidence="1">The sequence shown here is derived from an EMBL/GenBank/DDBJ whole genome shotgun (WGS) entry which is preliminary data.</text>
</comment>
<dbReference type="RefSeq" id="WP_238053549.1">
    <property type="nucleotide sequence ID" value="NZ_JAKNGE010000011.1"/>
</dbReference>
<dbReference type="AlphaFoldDB" id="A0AAW5BYF8"/>
<organism evidence="1 2">
    <name type="scientific">Enterocloster aldenensis</name>
    <dbReference type="NCBI Taxonomy" id="358742"/>
    <lineage>
        <taxon>Bacteria</taxon>
        <taxon>Bacillati</taxon>
        <taxon>Bacillota</taxon>
        <taxon>Clostridia</taxon>
        <taxon>Lachnospirales</taxon>
        <taxon>Lachnospiraceae</taxon>
        <taxon>Enterocloster</taxon>
    </lineage>
</organism>